<feature type="domain" description="BD-FAE-like" evidence="3">
    <location>
        <begin position="64"/>
        <end position="247"/>
    </location>
</feature>
<name>A0A517XW97_9BACT</name>
<dbReference type="PANTHER" id="PTHR48081">
    <property type="entry name" value="AB HYDROLASE SUPERFAMILY PROTEIN C4A8.06C"/>
    <property type="match status" value="1"/>
</dbReference>
<dbReference type="AlphaFoldDB" id="A0A517XW97"/>
<dbReference type="PANTHER" id="PTHR48081:SF6">
    <property type="entry name" value="PEPTIDASE S9 PROLYL OLIGOPEPTIDASE CATALYTIC DOMAIN-CONTAINING PROTEIN"/>
    <property type="match status" value="1"/>
</dbReference>
<dbReference type="EC" id="3.1.1.72" evidence="4"/>
<evidence type="ECO:0000256" key="1">
    <source>
        <dbReference type="ARBA" id="ARBA00022801"/>
    </source>
</evidence>
<sequence length="298" mass="31232" precursor="true">MRGALLLFAAVALLTVGVASRAADPPAKAERIGLWNKHAPQGDGTFETADAFITVHRPEKASGAAVVSCPGGGYGGLVTGAEGHGIAAWLNKHGVTGVVLEYRLPKGRPYVPLLDAQRAIRTVRANAKAWGVDPAKVGIIGFSAGGHLASTAGTHFDGGNPKADDAVEKQSSRPDFLILVYPVVTMGVKGHGGSRTSLLGKQPDEKLVTLFSNETQVTAKTPPAFLAHATDDKAVVPDNSMAFYDALKASKVPAEYLELASGGHGLNGYRGPMWDAWQARSLAWLGERQFLPAHAGKK</sequence>
<evidence type="ECO:0000256" key="2">
    <source>
        <dbReference type="SAM" id="SignalP"/>
    </source>
</evidence>
<keyword evidence="1 4" id="KW-0378">Hydrolase</keyword>
<dbReference type="InterPro" id="IPR029058">
    <property type="entry name" value="AB_hydrolase_fold"/>
</dbReference>
<gene>
    <name evidence="4" type="primary">axeA1_2</name>
    <name evidence="4" type="ORF">ETAA1_37530</name>
</gene>
<evidence type="ECO:0000313" key="5">
    <source>
        <dbReference type="Proteomes" id="UP000319576"/>
    </source>
</evidence>
<dbReference type="Gene3D" id="3.40.50.1820">
    <property type="entry name" value="alpha/beta hydrolase"/>
    <property type="match status" value="1"/>
</dbReference>
<feature type="chain" id="PRO_5022139501" evidence="2">
    <location>
        <begin position="23"/>
        <end position="298"/>
    </location>
</feature>
<evidence type="ECO:0000313" key="4">
    <source>
        <dbReference type="EMBL" id="QDU21780.1"/>
    </source>
</evidence>
<dbReference type="InterPro" id="IPR049492">
    <property type="entry name" value="BD-FAE-like_dom"/>
</dbReference>
<dbReference type="RefSeq" id="WP_145240996.1">
    <property type="nucleotide sequence ID" value="NZ_CP036273.1"/>
</dbReference>
<keyword evidence="5" id="KW-1185">Reference proteome</keyword>
<feature type="signal peptide" evidence="2">
    <location>
        <begin position="1"/>
        <end position="22"/>
    </location>
</feature>
<proteinExistence type="predicted"/>
<reference evidence="4 5" key="1">
    <citation type="submission" date="2019-02" db="EMBL/GenBank/DDBJ databases">
        <title>Deep-cultivation of Planctomycetes and their phenomic and genomic characterization uncovers novel biology.</title>
        <authorList>
            <person name="Wiegand S."/>
            <person name="Jogler M."/>
            <person name="Boedeker C."/>
            <person name="Pinto D."/>
            <person name="Vollmers J."/>
            <person name="Rivas-Marin E."/>
            <person name="Kohn T."/>
            <person name="Peeters S.H."/>
            <person name="Heuer A."/>
            <person name="Rast P."/>
            <person name="Oberbeckmann S."/>
            <person name="Bunk B."/>
            <person name="Jeske O."/>
            <person name="Meyerdierks A."/>
            <person name="Storesund J.E."/>
            <person name="Kallscheuer N."/>
            <person name="Luecker S."/>
            <person name="Lage O.M."/>
            <person name="Pohl T."/>
            <person name="Merkel B.J."/>
            <person name="Hornburger P."/>
            <person name="Mueller R.-W."/>
            <person name="Bruemmer F."/>
            <person name="Labrenz M."/>
            <person name="Spormann A.M."/>
            <person name="Op den Camp H."/>
            <person name="Overmann J."/>
            <person name="Amann R."/>
            <person name="Jetten M.S.M."/>
            <person name="Mascher T."/>
            <person name="Medema M.H."/>
            <person name="Devos D.P."/>
            <person name="Kaster A.-K."/>
            <person name="Ovreas L."/>
            <person name="Rohde M."/>
            <person name="Galperin M.Y."/>
            <person name="Jogler C."/>
        </authorList>
    </citation>
    <scope>NUCLEOTIDE SEQUENCE [LARGE SCALE GENOMIC DNA]</scope>
    <source>
        <strain evidence="4 5">ETA_A1</strain>
    </source>
</reference>
<dbReference type="Proteomes" id="UP000319576">
    <property type="component" value="Chromosome"/>
</dbReference>
<accession>A0A517XW97</accession>
<dbReference type="SUPFAM" id="SSF53474">
    <property type="entry name" value="alpha/beta-Hydrolases"/>
    <property type="match status" value="1"/>
</dbReference>
<protein>
    <submittedName>
        <fullName evidence="4">Acetylxylan esterase</fullName>
        <ecNumber evidence="4">3.1.1.72</ecNumber>
    </submittedName>
</protein>
<organism evidence="4 5">
    <name type="scientific">Urbifossiella limnaea</name>
    <dbReference type="NCBI Taxonomy" id="2528023"/>
    <lineage>
        <taxon>Bacteria</taxon>
        <taxon>Pseudomonadati</taxon>
        <taxon>Planctomycetota</taxon>
        <taxon>Planctomycetia</taxon>
        <taxon>Gemmatales</taxon>
        <taxon>Gemmataceae</taxon>
        <taxon>Urbifossiella</taxon>
    </lineage>
</organism>
<dbReference type="GO" id="GO:0046555">
    <property type="term" value="F:acetylxylan esterase activity"/>
    <property type="evidence" value="ECO:0007669"/>
    <property type="project" value="UniProtKB-EC"/>
</dbReference>
<dbReference type="EMBL" id="CP036273">
    <property type="protein sequence ID" value="QDU21780.1"/>
    <property type="molecule type" value="Genomic_DNA"/>
</dbReference>
<evidence type="ECO:0000259" key="3">
    <source>
        <dbReference type="Pfam" id="PF20434"/>
    </source>
</evidence>
<keyword evidence="2" id="KW-0732">Signal</keyword>
<dbReference type="OrthoDB" id="9794725at2"/>
<dbReference type="InterPro" id="IPR050300">
    <property type="entry name" value="GDXG_lipolytic_enzyme"/>
</dbReference>
<dbReference type="KEGG" id="uli:ETAA1_37530"/>
<dbReference type="Pfam" id="PF20434">
    <property type="entry name" value="BD-FAE"/>
    <property type="match status" value="1"/>
</dbReference>